<dbReference type="PANTHER" id="PTHR34222:SF33">
    <property type="entry name" value="RETROTRANSPOSON GAG DOMAIN-CONTAINING PROTEIN"/>
    <property type="match status" value="1"/>
</dbReference>
<dbReference type="Proteomes" id="UP000233551">
    <property type="component" value="Unassembled WGS sequence"/>
</dbReference>
<sequence length="395" mass="44598">MGLGSEFTVRSNILSHELAHSINKVYAMILHEERQNIVTLSHENTAPEGAVFLSKLSGFKQEKQGSSSTQSFGGQGGGRGSGVTSKTCCHCRHVGHIKSSCWLLHGYPANGELKPDRITKKTIGVGELPGGVYYLRHVAIRGQANRVISDETDDLWHMRLGYPSRRIKFNSTSLGSNAWTVYDLKKNEIFVTRDVRFCEREFPFSNQMDDPGKRDTGHVRIFDTKRYLAYVSALDSEVYKIKHRADGSVERYKARLVAKGFTQVERVNFNETFAPVAKLVTIRCLLTVAVAKGWEIHQMDVNNAFLHGDLEEEVYMRLPPRYFSQRLGVVCRLKKSLYGLRIFCNPMRVSYLCAPEFRLVGARMRSPKCNEAWECPPSRGSATDAREKESPLAIL</sequence>
<dbReference type="PANTHER" id="PTHR34222">
    <property type="entry name" value="GAG_PRE-INTEGRS DOMAIN-CONTAINING PROTEIN"/>
    <property type="match status" value="1"/>
</dbReference>
<evidence type="ECO:0000259" key="2">
    <source>
        <dbReference type="Pfam" id="PF07727"/>
    </source>
</evidence>
<reference evidence="4 5" key="1">
    <citation type="submission" date="2017-11" db="EMBL/GenBank/DDBJ databases">
        <title>De-novo sequencing of pomegranate (Punica granatum L.) genome.</title>
        <authorList>
            <person name="Akparov Z."/>
            <person name="Amiraslanov A."/>
            <person name="Hajiyeva S."/>
            <person name="Abbasov M."/>
            <person name="Kaur K."/>
            <person name="Hamwieh A."/>
            <person name="Solovyev V."/>
            <person name="Salamov A."/>
            <person name="Braich B."/>
            <person name="Kosarev P."/>
            <person name="Mahmoud A."/>
            <person name="Hajiyev E."/>
            <person name="Babayeva S."/>
            <person name="Izzatullayeva V."/>
            <person name="Mammadov A."/>
            <person name="Mammadov A."/>
            <person name="Sharifova S."/>
            <person name="Ojaghi J."/>
            <person name="Eynullazada K."/>
            <person name="Bayramov B."/>
            <person name="Abdulazimova A."/>
            <person name="Shahmuradov I."/>
        </authorList>
    </citation>
    <scope>NUCLEOTIDE SEQUENCE [LARGE SCALE GENOMIC DNA]</scope>
    <source>
        <strain evidence="5">cv. AG2017</strain>
        <tissue evidence="4">Leaf</tissue>
    </source>
</reference>
<comment type="caution">
    <text evidence="4">The sequence shown here is derived from an EMBL/GenBank/DDBJ whole genome shotgun (WGS) entry which is preliminary data.</text>
</comment>
<protein>
    <submittedName>
        <fullName evidence="4">Uncharacterized protein</fullName>
    </submittedName>
</protein>
<dbReference type="Pfam" id="PF25597">
    <property type="entry name" value="SH3_retrovirus"/>
    <property type="match status" value="1"/>
</dbReference>
<evidence type="ECO:0000259" key="3">
    <source>
        <dbReference type="Pfam" id="PF25597"/>
    </source>
</evidence>
<dbReference type="InterPro" id="IPR057670">
    <property type="entry name" value="SH3_retrovirus"/>
</dbReference>
<name>A0A2I0I4E1_PUNGR</name>
<feature type="region of interest" description="Disordered" evidence="1">
    <location>
        <begin position="376"/>
        <end position="395"/>
    </location>
</feature>
<feature type="compositionally biased region" description="Basic and acidic residues" evidence="1">
    <location>
        <begin position="384"/>
        <end position="395"/>
    </location>
</feature>
<evidence type="ECO:0000256" key="1">
    <source>
        <dbReference type="SAM" id="MobiDB-lite"/>
    </source>
</evidence>
<accession>A0A2I0I4E1</accession>
<dbReference type="STRING" id="22663.A0A2I0I4E1"/>
<dbReference type="AlphaFoldDB" id="A0A2I0I4E1"/>
<dbReference type="InterPro" id="IPR013103">
    <property type="entry name" value="RVT_2"/>
</dbReference>
<feature type="domain" description="Retroviral polymerase SH3-like" evidence="3">
    <location>
        <begin position="172"/>
        <end position="207"/>
    </location>
</feature>
<proteinExistence type="predicted"/>
<evidence type="ECO:0000313" key="4">
    <source>
        <dbReference type="EMBL" id="PKI38838.1"/>
    </source>
</evidence>
<gene>
    <name evidence="4" type="ORF">CRG98_040776</name>
</gene>
<dbReference type="Pfam" id="PF07727">
    <property type="entry name" value="RVT_2"/>
    <property type="match status" value="1"/>
</dbReference>
<dbReference type="EMBL" id="PGOL01004001">
    <property type="protein sequence ID" value="PKI38838.1"/>
    <property type="molecule type" value="Genomic_DNA"/>
</dbReference>
<keyword evidence="5" id="KW-1185">Reference proteome</keyword>
<organism evidence="4 5">
    <name type="scientific">Punica granatum</name>
    <name type="common">Pomegranate</name>
    <dbReference type="NCBI Taxonomy" id="22663"/>
    <lineage>
        <taxon>Eukaryota</taxon>
        <taxon>Viridiplantae</taxon>
        <taxon>Streptophyta</taxon>
        <taxon>Embryophyta</taxon>
        <taxon>Tracheophyta</taxon>
        <taxon>Spermatophyta</taxon>
        <taxon>Magnoliopsida</taxon>
        <taxon>eudicotyledons</taxon>
        <taxon>Gunneridae</taxon>
        <taxon>Pentapetalae</taxon>
        <taxon>rosids</taxon>
        <taxon>malvids</taxon>
        <taxon>Myrtales</taxon>
        <taxon>Lythraceae</taxon>
        <taxon>Punica</taxon>
    </lineage>
</organism>
<feature type="domain" description="Reverse transcriptase Ty1/copia-type" evidence="2">
    <location>
        <begin position="238"/>
        <end position="341"/>
    </location>
</feature>
<evidence type="ECO:0000313" key="5">
    <source>
        <dbReference type="Proteomes" id="UP000233551"/>
    </source>
</evidence>